<dbReference type="EMBL" id="CP092622">
    <property type="protein sequence ID" value="UMM25131.1"/>
    <property type="molecule type" value="Genomic_DNA"/>
</dbReference>
<name>A0AAE9JEF6_CAEBR</name>
<sequence>MNNYEQIGPLAMPYNEFDIQIADITETKLEEIGLAEEVGHLSPGTFDNPAFPVHGILHGLNLRLMVPLTFQRFRKPDSPILNVWCLVSTASPFTCLTVKTMEALLGAGNVVDGMFCSFSIQDQNSRIECEVSTGNFENVNILGMDAMRQLKLNLNINWDGNSFELIRN</sequence>
<keyword evidence="2" id="KW-1185">Reference proteome</keyword>
<organism evidence="1 2">
    <name type="scientific">Caenorhabditis briggsae</name>
    <dbReference type="NCBI Taxonomy" id="6238"/>
    <lineage>
        <taxon>Eukaryota</taxon>
        <taxon>Metazoa</taxon>
        <taxon>Ecdysozoa</taxon>
        <taxon>Nematoda</taxon>
        <taxon>Chromadorea</taxon>
        <taxon>Rhabditida</taxon>
        <taxon>Rhabditina</taxon>
        <taxon>Rhabditomorpha</taxon>
        <taxon>Rhabditoidea</taxon>
        <taxon>Rhabditidae</taxon>
        <taxon>Peloderinae</taxon>
        <taxon>Caenorhabditis</taxon>
    </lineage>
</organism>
<proteinExistence type="predicted"/>
<dbReference type="Proteomes" id="UP000829354">
    <property type="component" value="Chromosome III"/>
</dbReference>
<reference evidence="1 2" key="1">
    <citation type="submission" date="2022-04" db="EMBL/GenBank/DDBJ databases">
        <title>Chromosome-level reference genomes for two strains of Caenorhabditis briggsae: an improved platform for comparative genomics.</title>
        <authorList>
            <person name="Stevens L."/>
            <person name="Andersen E."/>
        </authorList>
    </citation>
    <scope>NUCLEOTIDE SEQUENCE [LARGE SCALE GENOMIC DNA]</scope>
    <source>
        <strain evidence="1">VX34</strain>
        <tissue evidence="1">Whole-organism</tissue>
    </source>
</reference>
<dbReference type="AlphaFoldDB" id="A0AAE9JEF6"/>
<gene>
    <name evidence="1" type="ORF">L5515_005074</name>
</gene>
<evidence type="ECO:0000313" key="1">
    <source>
        <dbReference type="EMBL" id="UMM25131.1"/>
    </source>
</evidence>
<evidence type="ECO:0000313" key="2">
    <source>
        <dbReference type="Proteomes" id="UP000829354"/>
    </source>
</evidence>
<accession>A0AAE9JEF6</accession>
<protein>
    <submittedName>
        <fullName evidence="1">Uncharacterized protein</fullName>
    </submittedName>
</protein>